<name>K3W5H1_GLOUD</name>
<reference evidence="2" key="3">
    <citation type="submission" date="2015-02" db="UniProtKB">
        <authorList>
            <consortium name="EnsemblProtists"/>
        </authorList>
    </citation>
    <scope>IDENTIFICATION</scope>
    <source>
        <strain evidence="2">DAOM BR144</strain>
    </source>
</reference>
<dbReference type="eggNOG" id="KOG3668">
    <property type="taxonomic scope" value="Eukaryota"/>
</dbReference>
<dbReference type="SUPFAM" id="SSF55961">
    <property type="entry name" value="Bet v1-like"/>
    <property type="match status" value="1"/>
</dbReference>
<protein>
    <recommendedName>
        <fullName evidence="1">Phosphatidylinositol transfer protein N-terminal domain-containing protein</fullName>
    </recommendedName>
</protein>
<dbReference type="Pfam" id="PF02121">
    <property type="entry name" value="IP_trans"/>
    <property type="match status" value="1"/>
</dbReference>
<dbReference type="EMBL" id="GL376636">
    <property type="status" value="NOT_ANNOTATED_CDS"/>
    <property type="molecule type" value="Genomic_DNA"/>
</dbReference>
<dbReference type="InterPro" id="IPR023393">
    <property type="entry name" value="START-like_dom_sf"/>
</dbReference>
<dbReference type="InParanoid" id="K3W5H1"/>
<proteinExistence type="predicted"/>
<dbReference type="InterPro" id="IPR055261">
    <property type="entry name" value="PI_transfer_N"/>
</dbReference>
<sequence>MVMIHEFRVPLHMTVDEFQVAQLYMVVDASEKMTGDGEGVEILKNEPYDNTDGKMGVSEISGWTIPRTKGQYTRKHYYVKSKIPGFVSAFCPEDSMVLIEEAWNAYPHCVTVIVNGYLAKNKFYICIESNHLPDSGDTENAVNMSNNELSNRTVEYLDIAQKLPKQTLKDDCDPSTYKSVKTSRGPLQKGWQKKVSPVMTCYKAVRVNFEYWGVQGKAEKIIRDQQRQLFHHTLRQAQCLTDDWFGLTMDDIRRLEENVAAKLEAKRLQGTSNQ</sequence>
<dbReference type="EnsemblProtists" id="PYU1_T000212">
    <property type="protein sequence ID" value="PYU1_T000212"/>
    <property type="gene ID" value="PYU1_G000212"/>
</dbReference>
<keyword evidence="3" id="KW-1185">Reference proteome</keyword>
<dbReference type="Gene3D" id="3.30.530.20">
    <property type="match status" value="1"/>
</dbReference>
<evidence type="ECO:0000313" key="2">
    <source>
        <dbReference type="EnsemblProtists" id="PYU1_T000212"/>
    </source>
</evidence>
<dbReference type="OMA" id="QHNVHEL"/>
<dbReference type="VEuPathDB" id="FungiDB:PYU1_G000212"/>
<feature type="domain" description="Phosphatidylinositol transfer protein N-terminal" evidence="1">
    <location>
        <begin position="3"/>
        <end position="259"/>
    </location>
</feature>
<dbReference type="PANTHER" id="PTHR10658">
    <property type="entry name" value="PHOSPHATIDYLINOSITOL TRANSFER PROTEIN"/>
    <property type="match status" value="1"/>
</dbReference>
<evidence type="ECO:0000259" key="1">
    <source>
        <dbReference type="Pfam" id="PF02121"/>
    </source>
</evidence>
<organism evidence="2 3">
    <name type="scientific">Globisporangium ultimum (strain ATCC 200006 / CBS 805.95 / DAOM BR144)</name>
    <name type="common">Pythium ultimum</name>
    <dbReference type="NCBI Taxonomy" id="431595"/>
    <lineage>
        <taxon>Eukaryota</taxon>
        <taxon>Sar</taxon>
        <taxon>Stramenopiles</taxon>
        <taxon>Oomycota</taxon>
        <taxon>Peronosporomycetes</taxon>
        <taxon>Pythiales</taxon>
        <taxon>Pythiaceae</taxon>
        <taxon>Globisporangium</taxon>
    </lineage>
</organism>
<dbReference type="PRINTS" id="PR00391">
    <property type="entry name" value="PITRANSFER"/>
</dbReference>
<dbReference type="HOGENOM" id="CLU_046509_0_0_1"/>
<dbReference type="AlphaFoldDB" id="K3W5H1"/>
<dbReference type="GO" id="GO:0071944">
    <property type="term" value="C:cell periphery"/>
    <property type="evidence" value="ECO:0007669"/>
    <property type="project" value="UniProtKB-ARBA"/>
</dbReference>
<dbReference type="Proteomes" id="UP000019132">
    <property type="component" value="Unassembled WGS sequence"/>
</dbReference>
<dbReference type="GO" id="GO:0008526">
    <property type="term" value="F:phosphatidylinositol transfer activity"/>
    <property type="evidence" value="ECO:0007669"/>
    <property type="project" value="UniProtKB-ARBA"/>
</dbReference>
<reference evidence="3" key="1">
    <citation type="journal article" date="2010" name="Genome Biol.">
        <title>Genome sequence of the necrotrophic plant pathogen Pythium ultimum reveals original pathogenicity mechanisms and effector repertoire.</title>
        <authorList>
            <person name="Levesque C.A."/>
            <person name="Brouwer H."/>
            <person name="Cano L."/>
            <person name="Hamilton J.P."/>
            <person name="Holt C."/>
            <person name="Huitema E."/>
            <person name="Raffaele S."/>
            <person name="Robideau G.P."/>
            <person name="Thines M."/>
            <person name="Win J."/>
            <person name="Zerillo M.M."/>
            <person name="Beakes G.W."/>
            <person name="Boore J.L."/>
            <person name="Busam D."/>
            <person name="Dumas B."/>
            <person name="Ferriera S."/>
            <person name="Fuerstenberg S.I."/>
            <person name="Gachon C.M."/>
            <person name="Gaulin E."/>
            <person name="Govers F."/>
            <person name="Grenville-Briggs L."/>
            <person name="Horner N."/>
            <person name="Hostetler J."/>
            <person name="Jiang R.H."/>
            <person name="Johnson J."/>
            <person name="Krajaejun T."/>
            <person name="Lin H."/>
            <person name="Meijer H.J."/>
            <person name="Moore B."/>
            <person name="Morris P."/>
            <person name="Phuntmart V."/>
            <person name="Puiu D."/>
            <person name="Shetty J."/>
            <person name="Stajich J.E."/>
            <person name="Tripathy S."/>
            <person name="Wawra S."/>
            <person name="van West P."/>
            <person name="Whitty B.R."/>
            <person name="Coutinho P.M."/>
            <person name="Henrissat B."/>
            <person name="Martin F."/>
            <person name="Thomas P.D."/>
            <person name="Tyler B.M."/>
            <person name="De Vries R.P."/>
            <person name="Kamoun S."/>
            <person name="Yandell M."/>
            <person name="Tisserat N."/>
            <person name="Buell C.R."/>
        </authorList>
    </citation>
    <scope>NUCLEOTIDE SEQUENCE</scope>
    <source>
        <strain evidence="3">DAOM:BR144</strain>
    </source>
</reference>
<dbReference type="STRING" id="431595.K3W5H1"/>
<dbReference type="InterPro" id="IPR001666">
    <property type="entry name" value="PI_transfer"/>
</dbReference>
<accession>K3W5H1</accession>
<evidence type="ECO:0000313" key="3">
    <source>
        <dbReference type="Proteomes" id="UP000019132"/>
    </source>
</evidence>
<reference evidence="3" key="2">
    <citation type="submission" date="2010-04" db="EMBL/GenBank/DDBJ databases">
        <authorList>
            <person name="Buell R."/>
            <person name="Hamilton J."/>
            <person name="Hostetler J."/>
        </authorList>
    </citation>
    <scope>NUCLEOTIDE SEQUENCE [LARGE SCALE GENOMIC DNA]</scope>
    <source>
        <strain evidence="3">DAOM:BR144</strain>
    </source>
</reference>
<dbReference type="GO" id="GO:0005737">
    <property type="term" value="C:cytoplasm"/>
    <property type="evidence" value="ECO:0007669"/>
    <property type="project" value="UniProtKB-ARBA"/>
</dbReference>
<dbReference type="FunFam" id="3.30.530.20:FF:000028">
    <property type="entry name" value="Phosphatidylinositol transfer protein 5"/>
    <property type="match status" value="1"/>
</dbReference>
<dbReference type="PANTHER" id="PTHR10658:SF11">
    <property type="entry name" value="VIBRATOR, ISOFORM B"/>
    <property type="match status" value="1"/>
</dbReference>